<evidence type="ECO:0000256" key="1">
    <source>
        <dbReference type="ARBA" id="ARBA00000098"/>
    </source>
</evidence>
<keyword evidence="10" id="KW-0862">Zinc</keyword>
<keyword evidence="12" id="KW-0732">Signal</keyword>
<dbReference type="GO" id="GO:0008270">
    <property type="term" value="F:zinc ion binding"/>
    <property type="evidence" value="ECO:0007669"/>
    <property type="project" value="InterPro"/>
</dbReference>
<evidence type="ECO:0000256" key="11">
    <source>
        <dbReference type="ARBA" id="ARBA00023049"/>
    </source>
</evidence>
<dbReference type="Pfam" id="PF01433">
    <property type="entry name" value="Peptidase_M1"/>
    <property type="match status" value="1"/>
</dbReference>
<dbReference type="Pfam" id="PF18962">
    <property type="entry name" value="Por_Secre_tail"/>
    <property type="match status" value="1"/>
</dbReference>
<feature type="chain" id="PRO_5013284458" description="Aminopeptidase N" evidence="12">
    <location>
        <begin position="18"/>
        <end position="673"/>
    </location>
</feature>
<feature type="domain" description="Aminopeptidase N-like N-terminal" evidence="14">
    <location>
        <begin position="58"/>
        <end position="240"/>
    </location>
</feature>
<gene>
    <name evidence="16" type="ORF">SAMN06269250_0259</name>
</gene>
<dbReference type="CDD" id="cd09603">
    <property type="entry name" value="M1_APN_like"/>
    <property type="match status" value="1"/>
</dbReference>
<comment type="similarity">
    <text evidence="3">Belongs to the peptidase M1 family.</text>
</comment>
<dbReference type="OrthoDB" id="100605at2"/>
<keyword evidence="17" id="KW-1185">Reference proteome</keyword>
<dbReference type="Proteomes" id="UP000219452">
    <property type="component" value="Unassembled WGS sequence"/>
</dbReference>
<dbReference type="GO" id="GO:0005737">
    <property type="term" value="C:cytoplasm"/>
    <property type="evidence" value="ECO:0007669"/>
    <property type="project" value="TreeGrafter"/>
</dbReference>
<keyword evidence="8" id="KW-0479">Metal-binding</keyword>
<protein>
    <recommendedName>
        <fullName evidence="5">Aminopeptidase N</fullName>
        <ecNumber evidence="4">3.4.11.2</ecNumber>
    </recommendedName>
</protein>
<name>A0A286F491_9BACT</name>
<evidence type="ECO:0000313" key="16">
    <source>
        <dbReference type="EMBL" id="SOD78035.1"/>
    </source>
</evidence>
<dbReference type="InterPro" id="IPR050344">
    <property type="entry name" value="Peptidase_M1_aminopeptidases"/>
</dbReference>
<comment type="cofactor">
    <cofactor evidence="2">
        <name>Zn(2+)</name>
        <dbReference type="ChEBI" id="CHEBI:29105"/>
    </cofactor>
</comment>
<comment type="catalytic activity">
    <reaction evidence="1">
        <text>Release of an N-terminal amino acid, Xaa-|-Yaa- from a peptide, amide or arylamide. Xaa is preferably Ala, but may be most amino acids including Pro (slow action). When a terminal hydrophobic residue is followed by a prolyl residue, the two may be released as an intact Xaa-Pro dipeptide.</text>
        <dbReference type="EC" id="3.4.11.2"/>
    </reaction>
</comment>
<dbReference type="GO" id="GO:0043171">
    <property type="term" value="P:peptide catabolic process"/>
    <property type="evidence" value="ECO:0007669"/>
    <property type="project" value="TreeGrafter"/>
</dbReference>
<keyword evidence="9" id="KW-0378">Hydrolase</keyword>
<dbReference type="InterPro" id="IPR026444">
    <property type="entry name" value="Secre_tail"/>
</dbReference>
<dbReference type="EC" id="3.4.11.2" evidence="4"/>
<proteinExistence type="inferred from homology"/>
<dbReference type="GO" id="GO:0005615">
    <property type="term" value="C:extracellular space"/>
    <property type="evidence" value="ECO:0007669"/>
    <property type="project" value="TreeGrafter"/>
</dbReference>
<evidence type="ECO:0000256" key="2">
    <source>
        <dbReference type="ARBA" id="ARBA00001947"/>
    </source>
</evidence>
<organism evidence="16 17">
    <name type="scientific">Spirosoma fluviale</name>
    <dbReference type="NCBI Taxonomy" id="1597977"/>
    <lineage>
        <taxon>Bacteria</taxon>
        <taxon>Pseudomonadati</taxon>
        <taxon>Bacteroidota</taxon>
        <taxon>Cytophagia</taxon>
        <taxon>Cytophagales</taxon>
        <taxon>Cytophagaceae</taxon>
        <taxon>Spirosoma</taxon>
    </lineage>
</organism>
<dbReference type="PRINTS" id="PR00756">
    <property type="entry name" value="ALADIPTASE"/>
</dbReference>
<evidence type="ECO:0000259" key="15">
    <source>
        <dbReference type="Pfam" id="PF18962"/>
    </source>
</evidence>
<evidence type="ECO:0000256" key="6">
    <source>
        <dbReference type="ARBA" id="ARBA00022438"/>
    </source>
</evidence>
<dbReference type="InterPro" id="IPR027268">
    <property type="entry name" value="Peptidase_M4/M1_CTD_sf"/>
</dbReference>
<dbReference type="Gene3D" id="1.10.390.10">
    <property type="entry name" value="Neutral Protease Domain 2"/>
    <property type="match status" value="1"/>
</dbReference>
<dbReference type="InterPro" id="IPR001930">
    <property type="entry name" value="Peptidase_M1"/>
</dbReference>
<evidence type="ECO:0000256" key="7">
    <source>
        <dbReference type="ARBA" id="ARBA00022670"/>
    </source>
</evidence>
<reference evidence="17" key="1">
    <citation type="submission" date="2017-09" db="EMBL/GenBank/DDBJ databases">
        <authorList>
            <person name="Varghese N."/>
            <person name="Submissions S."/>
        </authorList>
    </citation>
    <scope>NUCLEOTIDE SEQUENCE [LARGE SCALE GENOMIC DNA]</scope>
    <source>
        <strain evidence="17">DSM 29961</strain>
    </source>
</reference>
<evidence type="ECO:0000256" key="3">
    <source>
        <dbReference type="ARBA" id="ARBA00010136"/>
    </source>
</evidence>
<dbReference type="InterPro" id="IPR045357">
    <property type="entry name" value="Aminopeptidase_N-like_N"/>
</dbReference>
<evidence type="ECO:0000259" key="13">
    <source>
        <dbReference type="Pfam" id="PF01433"/>
    </source>
</evidence>
<keyword evidence="7" id="KW-0645">Protease</keyword>
<dbReference type="GO" id="GO:0016285">
    <property type="term" value="F:alanyl aminopeptidase activity"/>
    <property type="evidence" value="ECO:0007669"/>
    <property type="project" value="UniProtKB-EC"/>
</dbReference>
<dbReference type="AlphaFoldDB" id="A0A286F491"/>
<evidence type="ECO:0000256" key="4">
    <source>
        <dbReference type="ARBA" id="ARBA00012564"/>
    </source>
</evidence>
<evidence type="ECO:0000259" key="14">
    <source>
        <dbReference type="Pfam" id="PF17900"/>
    </source>
</evidence>
<evidence type="ECO:0000256" key="9">
    <source>
        <dbReference type="ARBA" id="ARBA00022801"/>
    </source>
</evidence>
<dbReference type="Pfam" id="PF17900">
    <property type="entry name" value="Peptidase_M1_N"/>
    <property type="match status" value="1"/>
</dbReference>
<accession>A0A286F491</accession>
<dbReference type="PANTHER" id="PTHR11533">
    <property type="entry name" value="PROTEASE M1 ZINC METALLOPROTEASE"/>
    <property type="match status" value="1"/>
</dbReference>
<dbReference type="GO" id="GO:0070006">
    <property type="term" value="F:metalloaminopeptidase activity"/>
    <property type="evidence" value="ECO:0007669"/>
    <property type="project" value="TreeGrafter"/>
</dbReference>
<dbReference type="SUPFAM" id="SSF63737">
    <property type="entry name" value="Leukotriene A4 hydrolase N-terminal domain"/>
    <property type="match status" value="1"/>
</dbReference>
<dbReference type="NCBIfam" id="TIGR04183">
    <property type="entry name" value="Por_Secre_tail"/>
    <property type="match status" value="1"/>
</dbReference>
<dbReference type="GO" id="GO:0006508">
    <property type="term" value="P:proteolysis"/>
    <property type="evidence" value="ECO:0007669"/>
    <property type="project" value="UniProtKB-KW"/>
</dbReference>
<evidence type="ECO:0000256" key="10">
    <source>
        <dbReference type="ARBA" id="ARBA00022833"/>
    </source>
</evidence>
<sequence>MRIGYLLLLFLPCFARAQGNADGSLFCQMGKVRYFGQLAANPKARLAYPGDASIDVTYYGLDLRLTTSPNTLRAATTVTLKSTVATLSSFYLDLNSTTATTGEGLRVDSVKAGNQKLVFQHAQNRLTITPSQPLATGQAFTFTVFYQGIPNGAAKGSFKFDKHESTDDPVIWSLSEPYGASDWFPCRDTPADKADSSSVRITAPGRLVSVSNGTLVSTTTNTDSTRTYFWRNSYPIAQYLISIAVSNYSEYNTPFTYGSQTMPVVHYIYPENLAQVQANLDRTPDMIRLFSNRFGAYPFLREKYGHAQFARNNGGMEHQTISSMGISSLTPNVIAHELGHQWFGDKITCRDWQNIWLNEGFASYTEAIYTESVSGQTGYQNYMNSFMSSARTARGSIYVQDISNFNTIFSSSRSYAKGASVLHMLRGVLGDSAFFRTMRTYAESPTLAYKTAVTEDFQAVAEQVSGRSLDYFFKEWIYGEGYPTYKATVSPGSTDKTVTVRLEQRNAVATNPASFTMPVQLQIKSATGDTTVMVVNDRADQTFTLPVKGAVSGLIIDPSNWILKTVESVSISSSATPSTSVVTATDEPQPGSFRIYPNPTSETLLVDFTLPSRGAATISLLNLLGQRVQILTEPMLLAGKHTKTISLRGLPTGRYTIILETPDGRQNRVVLIN</sequence>
<keyword evidence="6" id="KW-0031">Aminopeptidase</keyword>
<feature type="domain" description="Peptidase M1 membrane alanine aminopeptidase" evidence="13">
    <location>
        <begin position="322"/>
        <end position="476"/>
    </location>
</feature>
<evidence type="ECO:0000256" key="12">
    <source>
        <dbReference type="SAM" id="SignalP"/>
    </source>
</evidence>
<dbReference type="PANTHER" id="PTHR11533:SF174">
    <property type="entry name" value="PUROMYCIN-SENSITIVE AMINOPEPTIDASE-RELATED"/>
    <property type="match status" value="1"/>
</dbReference>
<dbReference type="SUPFAM" id="SSF55486">
    <property type="entry name" value="Metalloproteases ('zincins'), catalytic domain"/>
    <property type="match status" value="1"/>
</dbReference>
<dbReference type="GO" id="GO:0016020">
    <property type="term" value="C:membrane"/>
    <property type="evidence" value="ECO:0007669"/>
    <property type="project" value="TreeGrafter"/>
</dbReference>
<keyword evidence="11" id="KW-0482">Metalloprotease</keyword>
<dbReference type="Gene3D" id="2.60.40.1730">
    <property type="entry name" value="tricorn interacting facor f3 domain"/>
    <property type="match status" value="1"/>
</dbReference>
<evidence type="ECO:0000256" key="5">
    <source>
        <dbReference type="ARBA" id="ARBA00015611"/>
    </source>
</evidence>
<evidence type="ECO:0000256" key="8">
    <source>
        <dbReference type="ARBA" id="ARBA00022723"/>
    </source>
</evidence>
<dbReference type="RefSeq" id="WP_097124010.1">
    <property type="nucleotide sequence ID" value="NZ_OCNH01000001.1"/>
</dbReference>
<dbReference type="InterPro" id="IPR042097">
    <property type="entry name" value="Aminopeptidase_N-like_N_sf"/>
</dbReference>
<dbReference type="EMBL" id="OCNH01000001">
    <property type="protein sequence ID" value="SOD78035.1"/>
    <property type="molecule type" value="Genomic_DNA"/>
</dbReference>
<feature type="signal peptide" evidence="12">
    <location>
        <begin position="1"/>
        <end position="17"/>
    </location>
</feature>
<dbReference type="InterPro" id="IPR014782">
    <property type="entry name" value="Peptidase_M1_dom"/>
</dbReference>
<dbReference type="GO" id="GO:0042277">
    <property type="term" value="F:peptide binding"/>
    <property type="evidence" value="ECO:0007669"/>
    <property type="project" value="TreeGrafter"/>
</dbReference>
<feature type="domain" description="Secretion system C-terminal sorting" evidence="15">
    <location>
        <begin position="595"/>
        <end position="665"/>
    </location>
</feature>
<evidence type="ECO:0000313" key="17">
    <source>
        <dbReference type="Proteomes" id="UP000219452"/>
    </source>
</evidence>